<evidence type="ECO:0000313" key="13">
    <source>
        <dbReference type="EMBL" id="MBD2179830.1"/>
    </source>
</evidence>
<dbReference type="InterPro" id="IPR050083">
    <property type="entry name" value="HtpX_protease"/>
</dbReference>
<keyword evidence="5" id="KW-0479">Metal-binding</keyword>
<dbReference type="GO" id="GO:0004222">
    <property type="term" value="F:metalloendopeptidase activity"/>
    <property type="evidence" value="ECO:0007669"/>
    <property type="project" value="InterPro"/>
</dbReference>
<keyword evidence="14" id="KW-1185">Reference proteome</keyword>
<gene>
    <name evidence="13" type="ORF">H6G03_01670</name>
</gene>
<evidence type="ECO:0000259" key="12">
    <source>
        <dbReference type="Pfam" id="PF01435"/>
    </source>
</evidence>
<keyword evidence="10 11" id="KW-0472">Membrane</keyword>
<keyword evidence="3" id="KW-0645">Protease</keyword>
<evidence type="ECO:0000256" key="6">
    <source>
        <dbReference type="ARBA" id="ARBA00022801"/>
    </source>
</evidence>
<evidence type="ECO:0000256" key="4">
    <source>
        <dbReference type="ARBA" id="ARBA00022692"/>
    </source>
</evidence>
<keyword evidence="8 11" id="KW-1133">Transmembrane helix</keyword>
<proteinExistence type="predicted"/>
<dbReference type="Gene3D" id="3.30.2010.10">
    <property type="entry name" value="Metalloproteases ('zincins'), catalytic domain"/>
    <property type="match status" value="1"/>
</dbReference>
<dbReference type="AlphaFoldDB" id="A0A926V9Y9"/>
<keyword evidence="2" id="KW-1003">Cell membrane</keyword>
<keyword evidence="4 11" id="KW-0812">Transmembrane</keyword>
<evidence type="ECO:0000256" key="5">
    <source>
        <dbReference type="ARBA" id="ARBA00022723"/>
    </source>
</evidence>
<dbReference type="EMBL" id="JACJPW010000002">
    <property type="protein sequence ID" value="MBD2179830.1"/>
    <property type="molecule type" value="Genomic_DNA"/>
</dbReference>
<comment type="cofactor">
    <cofactor evidence="1">
        <name>Zn(2+)</name>
        <dbReference type="ChEBI" id="CHEBI:29105"/>
    </cofactor>
</comment>
<dbReference type="RefSeq" id="WP_190461413.1">
    <property type="nucleotide sequence ID" value="NZ_JACJPW010000002.1"/>
</dbReference>
<evidence type="ECO:0000256" key="2">
    <source>
        <dbReference type="ARBA" id="ARBA00022475"/>
    </source>
</evidence>
<name>A0A926V9Y9_9CYAN</name>
<keyword evidence="9 13" id="KW-0482">Metalloprotease</keyword>
<dbReference type="PANTHER" id="PTHR43221:SF2">
    <property type="entry name" value="PROTEASE HTPX HOMOLOG"/>
    <property type="match status" value="1"/>
</dbReference>
<accession>A0A926V9Y9</accession>
<evidence type="ECO:0000256" key="11">
    <source>
        <dbReference type="SAM" id="Phobius"/>
    </source>
</evidence>
<keyword evidence="6" id="KW-0378">Hydrolase</keyword>
<dbReference type="GO" id="GO:0006508">
    <property type="term" value="P:proteolysis"/>
    <property type="evidence" value="ECO:0007669"/>
    <property type="project" value="UniProtKB-KW"/>
</dbReference>
<dbReference type="GO" id="GO:0046872">
    <property type="term" value="F:metal ion binding"/>
    <property type="evidence" value="ECO:0007669"/>
    <property type="project" value="UniProtKB-KW"/>
</dbReference>
<evidence type="ECO:0000256" key="3">
    <source>
        <dbReference type="ARBA" id="ARBA00022670"/>
    </source>
</evidence>
<dbReference type="InterPro" id="IPR001915">
    <property type="entry name" value="Peptidase_M48"/>
</dbReference>
<evidence type="ECO:0000256" key="7">
    <source>
        <dbReference type="ARBA" id="ARBA00022833"/>
    </source>
</evidence>
<feature type="transmembrane region" description="Helical" evidence="11">
    <location>
        <begin position="28"/>
        <end position="51"/>
    </location>
</feature>
<reference evidence="13" key="1">
    <citation type="journal article" date="2015" name="ISME J.">
        <title>Draft Genome Sequence of Streptomyces incarnatus NRRL8089, which Produces the Nucleoside Antibiotic Sinefungin.</title>
        <authorList>
            <person name="Oshima K."/>
            <person name="Hattori M."/>
            <person name="Shimizu H."/>
            <person name="Fukuda K."/>
            <person name="Nemoto M."/>
            <person name="Inagaki K."/>
            <person name="Tamura T."/>
        </authorList>
    </citation>
    <scope>NUCLEOTIDE SEQUENCE</scope>
    <source>
        <strain evidence="13">FACHB-1375</strain>
    </source>
</reference>
<feature type="domain" description="Peptidase M48" evidence="12">
    <location>
        <begin position="128"/>
        <end position="317"/>
    </location>
</feature>
<dbReference type="Pfam" id="PF01435">
    <property type="entry name" value="Peptidase_M48"/>
    <property type="match status" value="1"/>
</dbReference>
<keyword evidence="7" id="KW-0862">Zinc</keyword>
<evidence type="ECO:0000256" key="1">
    <source>
        <dbReference type="ARBA" id="ARBA00001947"/>
    </source>
</evidence>
<evidence type="ECO:0000313" key="14">
    <source>
        <dbReference type="Proteomes" id="UP000641646"/>
    </source>
</evidence>
<evidence type="ECO:0000256" key="10">
    <source>
        <dbReference type="ARBA" id="ARBA00023136"/>
    </source>
</evidence>
<sequence>MTEEQFDALIQSLQKYARQNPTNYKFRVGLLAALGYGYIFFVFVLLCGIFWIATKTLVFSIVIAVGMARSLSLSFPKPKGVEIARSELPQLFAVIDELTTALQAPQFHHIILDNQLNAGVLQVPRFGFFGWYRNYLFLGLPLMQSLSPAEFRAVVAHELGHLSGNHSRFAGWIYRLRNIWYQFGEGLQANGQGGSILFGGFFKWYAPFFRAYSFVLARAHEYEADRCAAELAGTHNAAQALINLDIKDDYLRKYFWQNIFKQAIDLSTPPDTTITNLVQQLRNDVSSEDAAVWLDLALAQKTNNEDTHPCLFDRLSAFGYLPKGYQLPLPASVEKTAAEDFLREALPNYIARLDREWQNEISPIWKQLHEKAQLRSQNLQNLENLAQNQSLTIEQKRKRAQLTAEFKGNAAAIPLYREVLTQQPQHSIANFELGQILIEEKDPVGIRHMEIAIAQDPELLIPGSRLIFGFLKRQGKNAEAKIYLEQIEQNYYTWRQAATERKEVSYRDNFAHHNLPDAEAIQLAQQLSTYPQIKEAFLVQKLVTHLPEKPFYVLGIIRRYVSVKVADYKSDPELIDLVQSELNFSGDVFAIVLNEYNRKLAQVLGKIKGASIYRR</sequence>
<dbReference type="Proteomes" id="UP000641646">
    <property type="component" value="Unassembled WGS sequence"/>
</dbReference>
<dbReference type="CDD" id="cd07328">
    <property type="entry name" value="M48_Ste24p_like"/>
    <property type="match status" value="1"/>
</dbReference>
<dbReference type="PANTHER" id="PTHR43221">
    <property type="entry name" value="PROTEASE HTPX"/>
    <property type="match status" value="1"/>
</dbReference>
<evidence type="ECO:0000256" key="8">
    <source>
        <dbReference type="ARBA" id="ARBA00022989"/>
    </source>
</evidence>
<reference evidence="13" key="2">
    <citation type="submission" date="2020-08" db="EMBL/GenBank/DDBJ databases">
        <authorList>
            <person name="Chen M."/>
            <person name="Teng W."/>
            <person name="Zhao L."/>
            <person name="Hu C."/>
            <person name="Zhou Y."/>
            <person name="Han B."/>
            <person name="Song L."/>
            <person name="Shu W."/>
        </authorList>
    </citation>
    <scope>NUCLEOTIDE SEQUENCE</scope>
    <source>
        <strain evidence="13">FACHB-1375</strain>
    </source>
</reference>
<comment type="caution">
    <text evidence="13">The sequence shown here is derived from an EMBL/GenBank/DDBJ whole genome shotgun (WGS) entry which is preliminary data.</text>
</comment>
<protein>
    <submittedName>
        <fullName evidence="13">M48 family metalloprotease</fullName>
    </submittedName>
</protein>
<evidence type="ECO:0000256" key="9">
    <source>
        <dbReference type="ARBA" id="ARBA00023049"/>
    </source>
</evidence>
<organism evidence="13 14">
    <name type="scientific">Aerosakkonema funiforme FACHB-1375</name>
    <dbReference type="NCBI Taxonomy" id="2949571"/>
    <lineage>
        <taxon>Bacteria</taxon>
        <taxon>Bacillati</taxon>
        <taxon>Cyanobacteriota</taxon>
        <taxon>Cyanophyceae</taxon>
        <taxon>Oscillatoriophycideae</taxon>
        <taxon>Aerosakkonematales</taxon>
        <taxon>Aerosakkonemataceae</taxon>
        <taxon>Aerosakkonema</taxon>
    </lineage>
</organism>